<sequence>MTRRWGAVPIAVALLVLAACGDGGGDTTTPTSQTKNVFEQQRTDGVQATLAKLSAAQKAGDANAIGALVDVTAAPAFRQTLVAEGTAIHDVGLSTLEYRIDPASSGGLGEQLLPAAVQSRLDDAGSSDSWVVPTVLRYALAGVDEPPVTVTDPLVFARYGDDWKIVGQAGPLLGTSAAPPPEFFDFPGVAARRVATGGKQSVVLDYPGSRALGARLQSAMPGAVAAVAAFWGPDWPRRTVVVATDSTTVFSALSRSAPADASAAAAATVSASDDAVGGYTVGQRVVFTPGAITGLPGPALDVVLRHELTHVAARTSTKPTAATWVTEGVAEYVGRAGTYRSISDAAPDLMAEVAAGSVPTGLPADDAFAVSGAGAPIAYQTAWSFAAYVAQTHGAADLKKLYLSLAGGPSTPAQQAQAMTAALGGPGAAVISGWQQWLRDAARR</sequence>
<proteinExistence type="predicted"/>
<dbReference type="Proteomes" id="UP001432128">
    <property type="component" value="Chromosome"/>
</dbReference>
<evidence type="ECO:0000313" key="3">
    <source>
        <dbReference type="Proteomes" id="UP001432128"/>
    </source>
</evidence>
<dbReference type="RefSeq" id="WP_328858240.1">
    <property type="nucleotide sequence ID" value="NZ_CP108021.1"/>
</dbReference>
<accession>A0AAU4K4W6</accession>
<keyword evidence="1" id="KW-0732">Signal</keyword>
<dbReference type="KEGG" id="whr:OG579_04455"/>
<reference evidence="2 3" key="1">
    <citation type="submission" date="2022-10" db="EMBL/GenBank/DDBJ databases">
        <title>The complete genomes of actinobacterial strains from the NBC collection.</title>
        <authorList>
            <person name="Joergensen T.S."/>
            <person name="Alvarez Arevalo M."/>
            <person name="Sterndorff E.B."/>
            <person name="Faurdal D."/>
            <person name="Vuksanovic O."/>
            <person name="Mourched A.-S."/>
            <person name="Charusanti P."/>
            <person name="Shaw S."/>
            <person name="Blin K."/>
            <person name="Weber T."/>
        </authorList>
    </citation>
    <scope>NUCLEOTIDE SEQUENCE [LARGE SCALE GENOMIC DNA]</scope>
    <source>
        <strain evidence="2 3">NBC_00319</strain>
    </source>
</reference>
<protein>
    <recommendedName>
        <fullName evidence="4">Peptidase</fullName>
    </recommendedName>
</protein>
<feature type="signal peptide" evidence="1">
    <location>
        <begin position="1"/>
        <end position="21"/>
    </location>
</feature>
<evidence type="ECO:0000256" key="1">
    <source>
        <dbReference type="SAM" id="SignalP"/>
    </source>
</evidence>
<evidence type="ECO:0000313" key="2">
    <source>
        <dbReference type="EMBL" id="WUM21068.1"/>
    </source>
</evidence>
<organism evidence="2 3">
    <name type="scientific">Williamsia herbipolensis</name>
    <dbReference type="NCBI Taxonomy" id="1603258"/>
    <lineage>
        <taxon>Bacteria</taxon>
        <taxon>Bacillati</taxon>
        <taxon>Actinomycetota</taxon>
        <taxon>Actinomycetes</taxon>
        <taxon>Mycobacteriales</taxon>
        <taxon>Nocardiaceae</taxon>
        <taxon>Williamsia</taxon>
    </lineage>
</organism>
<gene>
    <name evidence="2" type="ORF">OG579_04455</name>
</gene>
<dbReference type="EMBL" id="CP108021">
    <property type="protein sequence ID" value="WUM21068.1"/>
    <property type="molecule type" value="Genomic_DNA"/>
</dbReference>
<keyword evidence="3" id="KW-1185">Reference proteome</keyword>
<dbReference type="PROSITE" id="PS51257">
    <property type="entry name" value="PROKAR_LIPOPROTEIN"/>
    <property type="match status" value="1"/>
</dbReference>
<dbReference type="AlphaFoldDB" id="A0AAU4K4W6"/>
<feature type="chain" id="PRO_5043794369" description="Peptidase" evidence="1">
    <location>
        <begin position="22"/>
        <end position="444"/>
    </location>
</feature>
<evidence type="ECO:0008006" key="4">
    <source>
        <dbReference type="Google" id="ProtNLM"/>
    </source>
</evidence>
<name>A0AAU4K4W6_9NOCA</name>